<keyword evidence="4" id="KW-1185">Reference proteome</keyword>
<organism evidence="3 4">
    <name type="scientific">Daldinia eschscholtzii</name>
    <dbReference type="NCBI Taxonomy" id="292717"/>
    <lineage>
        <taxon>Eukaryota</taxon>
        <taxon>Fungi</taxon>
        <taxon>Dikarya</taxon>
        <taxon>Ascomycota</taxon>
        <taxon>Pezizomycotina</taxon>
        <taxon>Sordariomycetes</taxon>
        <taxon>Xylariomycetidae</taxon>
        <taxon>Xylariales</taxon>
        <taxon>Hypoxylaceae</taxon>
        <taxon>Daldinia</taxon>
    </lineage>
</organism>
<proteinExistence type="predicted"/>
<evidence type="ECO:0000256" key="2">
    <source>
        <dbReference type="SAM" id="Phobius"/>
    </source>
</evidence>
<dbReference type="SUPFAM" id="SSF89372">
    <property type="entry name" value="Fucose-specific lectin"/>
    <property type="match status" value="1"/>
</dbReference>
<comment type="caution">
    <text evidence="3">The sequence shown here is derived from an EMBL/GenBank/DDBJ whole genome shotgun (WGS) entry which is preliminary data.</text>
</comment>
<evidence type="ECO:0000256" key="1">
    <source>
        <dbReference type="SAM" id="MobiDB-lite"/>
    </source>
</evidence>
<name>A0AAX6M7I3_9PEZI</name>
<keyword evidence="2" id="KW-0472">Membrane</keyword>
<keyword evidence="2" id="KW-1133">Transmembrane helix</keyword>
<feature type="compositionally biased region" description="Polar residues" evidence="1">
    <location>
        <begin position="115"/>
        <end position="127"/>
    </location>
</feature>
<dbReference type="EMBL" id="JBANMG010000010">
    <property type="protein sequence ID" value="KAK6948171.1"/>
    <property type="molecule type" value="Genomic_DNA"/>
</dbReference>
<dbReference type="Proteomes" id="UP001369815">
    <property type="component" value="Unassembled WGS sequence"/>
</dbReference>
<gene>
    <name evidence="3" type="ORF">Daesc_009935</name>
</gene>
<dbReference type="Gene3D" id="2.120.10.70">
    <property type="entry name" value="Fucose-specific lectin"/>
    <property type="match status" value="1"/>
</dbReference>
<protein>
    <recommendedName>
        <fullName evidence="5">Fucose-specific lectin</fullName>
    </recommendedName>
</protein>
<feature type="transmembrane region" description="Helical" evidence="2">
    <location>
        <begin position="90"/>
        <end position="114"/>
    </location>
</feature>
<evidence type="ECO:0000313" key="4">
    <source>
        <dbReference type="Proteomes" id="UP001369815"/>
    </source>
</evidence>
<feature type="region of interest" description="Disordered" evidence="1">
    <location>
        <begin position="115"/>
        <end position="144"/>
    </location>
</feature>
<reference evidence="3 4" key="1">
    <citation type="journal article" date="2024" name="Front Chem Biol">
        <title>Unveiling the potential of Daldinia eschscholtzii MFLUCC 19-0629 through bioactivity and bioinformatics studies for enhanced sustainable agriculture production.</title>
        <authorList>
            <person name="Brooks S."/>
            <person name="Weaver J.A."/>
            <person name="Klomchit A."/>
            <person name="Alharthi S.A."/>
            <person name="Onlamun T."/>
            <person name="Nurani R."/>
            <person name="Vong T.K."/>
            <person name="Alberti F."/>
            <person name="Greco C."/>
        </authorList>
    </citation>
    <scope>NUCLEOTIDE SEQUENCE [LARGE SCALE GENOMIC DNA]</scope>
    <source>
        <strain evidence="3">MFLUCC 19-0629</strain>
    </source>
</reference>
<evidence type="ECO:0008006" key="5">
    <source>
        <dbReference type="Google" id="ProtNLM"/>
    </source>
</evidence>
<accession>A0AAX6M7I3</accession>
<dbReference type="AlphaFoldDB" id="A0AAX6M7I3"/>
<evidence type="ECO:0000313" key="3">
    <source>
        <dbReference type="EMBL" id="KAK6948171.1"/>
    </source>
</evidence>
<sequence length="468" mass="50952">MASVGIHHGPETYSTLEVRDVETSRLQYLEDSNKEAVPHPESQYPQPVFIPNAWDSPGTKASGTDKEAAVAQEYNDGNAKRRICGLSPGVFKIVLVVAIIVIIGAIAGGVAGGLSSRNRGSDANSTPTPGPNPEPERSENVNVLSSSKLAASNFTDPQGNIHRHVFFQDPYNSIITRQWDSENKTWTTMNISRLLTTSTTGPIHPLPGTSLTSVSADDRWGSLYEMHVAFLEASTDSGHTFSWLHASNQLGNPNFWTYSPSSLRTWNNSQLAAAWQRCPKDDCVGSYIVAYQGPEGSIKTANASNWRNNTEPVIRANSVSSVASLALVPSLFGSYVHGLTLASQKRPNSMGKTTFIGDWNWKEDDGTILGDVEPSETRQFAATTMNNWTEALFVALSTDGGLRGARWDGETYNAVPDINFVDGESTNFSAIAMTTDATFYGISDDQIWEYTVDTADPSTFRFASKVYP</sequence>
<keyword evidence="2" id="KW-0812">Transmembrane</keyword>